<comment type="similarity">
    <text evidence="14">Belongs to the NqrDE/RnfAE family.</text>
</comment>
<dbReference type="NCBIfam" id="TIGR01939">
    <property type="entry name" value="nqrD"/>
    <property type="match status" value="1"/>
</dbReference>
<comment type="caution">
    <text evidence="15">The sequence shown here is derived from an EMBL/GenBank/DDBJ whole genome shotgun (WGS) entry which is preliminary data.</text>
</comment>
<feature type="transmembrane region" description="Helical" evidence="14">
    <location>
        <begin position="101"/>
        <end position="118"/>
    </location>
</feature>
<evidence type="ECO:0000256" key="13">
    <source>
        <dbReference type="ARBA" id="ARBA00023201"/>
    </source>
</evidence>
<dbReference type="Proteomes" id="UP000252558">
    <property type="component" value="Unassembled WGS sequence"/>
</dbReference>
<keyword evidence="11 14" id="KW-0830">Ubiquinone</keyword>
<evidence type="ECO:0000256" key="8">
    <source>
        <dbReference type="ARBA" id="ARBA00023027"/>
    </source>
</evidence>
<dbReference type="PANTHER" id="PTHR30586:SF1">
    <property type="entry name" value="NA(+)-TRANSLOCATING NADH-QUINONE REDUCTASE SUBUNIT D"/>
    <property type="match status" value="1"/>
</dbReference>
<evidence type="ECO:0000256" key="2">
    <source>
        <dbReference type="ARBA" id="ARBA00022448"/>
    </source>
</evidence>
<keyword evidence="12 14" id="KW-0472">Membrane</keyword>
<comment type="subcellular location">
    <subcellularLocation>
        <location evidence="14">Cell membrane</location>
        <topology evidence="14">Multi-pass membrane protein</topology>
    </subcellularLocation>
    <subcellularLocation>
        <location evidence="1">Endomembrane system</location>
        <topology evidence="1">Multi-pass membrane protein</topology>
    </subcellularLocation>
</comment>
<evidence type="ECO:0000256" key="5">
    <source>
        <dbReference type="ARBA" id="ARBA00022692"/>
    </source>
</evidence>
<keyword evidence="8 14" id="KW-0520">NAD</keyword>
<gene>
    <name evidence="14" type="primary">nqrD</name>
    <name evidence="15" type="ORF">DU002_12270</name>
</gene>
<evidence type="ECO:0000256" key="10">
    <source>
        <dbReference type="ARBA" id="ARBA00023065"/>
    </source>
</evidence>
<dbReference type="NCBIfam" id="NF009070">
    <property type="entry name" value="PRK12405.1"/>
    <property type="match status" value="1"/>
</dbReference>
<dbReference type="GO" id="GO:0016655">
    <property type="term" value="F:oxidoreductase activity, acting on NAD(P)H, quinone or similar compound as acceptor"/>
    <property type="evidence" value="ECO:0007669"/>
    <property type="project" value="UniProtKB-UniRule"/>
</dbReference>
<dbReference type="GO" id="GO:0012505">
    <property type="term" value="C:endomembrane system"/>
    <property type="evidence" value="ECO:0007669"/>
    <property type="project" value="UniProtKB-SubCell"/>
</dbReference>
<dbReference type="EC" id="7.2.1.1" evidence="14"/>
<evidence type="ECO:0000313" key="15">
    <source>
        <dbReference type="EMBL" id="RCU49129.1"/>
    </source>
</evidence>
<evidence type="ECO:0000256" key="14">
    <source>
        <dbReference type="HAMAP-Rule" id="MF_00428"/>
    </source>
</evidence>
<evidence type="ECO:0000256" key="7">
    <source>
        <dbReference type="ARBA" id="ARBA00022989"/>
    </source>
</evidence>
<comment type="function">
    <text evidence="14">NQR complex catalyzes the reduction of ubiquinone-1 to ubiquinol by two successive reactions, coupled with the transport of Na(+) ions from the cytoplasm to the periplasm. NqrA to NqrE are probably involved in the second step, the conversion of ubisemiquinone to ubiquinol.</text>
</comment>
<evidence type="ECO:0000256" key="11">
    <source>
        <dbReference type="ARBA" id="ARBA00023075"/>
    </source>
</evidence>
<dbReference type="EMBL" id="QPID01000007">
    <property type="protein sequence ID" value="RCU49129.1"/>
    <property type="molecule type" value="Genomic_DNA"/>
</dbReference>
<dbReference type="GO" id="GO:0006814">
    <property type="term" value="P:sodium ion transport"/>
    <property type="evidence" value="ECO:0007669"/>
    <property type="project" value="UniProtKB-UniRule"/>
</dbReference>
<keyword evidence="9 14" id="KW-0915">Sodium</keyword>
<feature type="transmembrane region" description="Helical" evidence="14">
    <location>
        <begin position="40"/>
        <end position="61"/>
    </location>
</feature>
<dbReference type="OrthoDB" id="9782945at2"/>
<name>A0A368NI78_9GAMM</name>
<evidence type="ECO:0000256" key="1">
    <source>
        <dbReference type="ARBA" id="ARBA00004127"/>
    </source>
</evidence>
<dbReference type="GO" id="GO:0005886">
    <property type="term" value="C:plasma membrane"/>
    <property type="evidence" value="ECO:0007669"/>
    <property type="project" value="UniProtKB-SubCell"/>
</dbReference>
<evidence type="ECO:0000256" key="4">
    <source>
        <dbReference type="ARBA" id="ARBA00022519"/>
    </source>
</evidence>
<dbReference type="Pfam" id="PF02508">
    <property type="entry name" value="Rnf-Nqr"/>
    <property type="match status" value="1"/>
</dbReference>
<reference evidence="15 16" key="1">
    <citation type="submission" date="2018-07" db="EMBL/GenBank/DDBJ databases">
        <title>Corallincola holothuriorum sp. nov., a new facultative anaerobe isolated from sea cucumber Apostichopus japonicus.</title>
        <authorList>
            <person name="Xia H."/>
        </authorList>
    </citation>
    <scope>NUCLEOTIDE SEQUENCE [LARGE SCALE GENOMIC DNA]</scope>
    <source>
        <strain evidence="15 16">C4</strain>
    </source>
</reference>
<keyword evidence="4" id="KW-0997">Cell inner membrane</keyword>
<keyword evidence="10 14" id="KW-0406">Ion transport</keyword>
<dbReference type="PIRSF" id="PIRSF006102">
    <property type="entry name" value="NQR_DE"/>
    <property type="match status" value="1"/>
</dbReference>
<feature type="transmembrane region" description="Helical" evidence="14">
    <location>
        <begin position="73"/>
        <end position="95"/>
    </location>
</feature>
<evidence type="ECO:0000256" key="12">
    <source>
        <dbReference type="ARBA" id="ARBA00023136"/>
    </source>
</evidence>
<evidence type="ECO:0000256" key="3">
    <source>
        <dbReference type="ARBA" id="ARBA00022475"/>
    </source>
</evidence>
<proteinExistence type="inferred from homology"/>
<protein>
    <recommendedName>
        <fullName evidence="14">Na(+)-translocating NADH-quinone reductase subunit D</fullName>
        <shortName evidence="14">Na(+)-NQR subunit D</shortName>
        <shortName evidence="14">Na(+)-translocating NQR subunit D</shortName>
        <ecNumber evidence="14">7.2.1.1</ecNumber>
    </recommendedName>
    <alternativeName>
        <fullName evidence="14">NQR complex subunit D</fullName>
    </alternativeName>
    <alternativeName>
        <fullName evidence="14">NQR-1 subunit D</fullName>
    </alternativeName>
</protein>
<feature type="transmembrane region" description="Helical" evidence="14">
    <location>
        <begin position="181"/>
        <end position="201"/>
    </location>
</feature>
<dbReference type="InterPro" id="IPR003667">
    <property type="entry name" value="NqrDE/RnfAE"/>
</dbReference>
<comment type="subunit">
    <text evidence="14">Composed of six subunits; NqrA, NqrB, NqrC, NqrD, NqrE and NqrF.</text>
</comment>
<keyword evidence="5 14" id="KW-0812">Transmembrane</keyword>
<keyword evidence="13 14" id="KW-0739">Sodium transport</keyword>
<keyword evidence="2 14" id="KW-0813">Transport</keyword>
<keyword evidence="16" id="KW-1185">Reference proteome</keyword>
<dbReference type="RefSeq" id="WP_114338689.1">
    <property type="nucleotide sequence ID" value="NZ_QPID01000007.1"/>
</dbReference>
<keyword evidence="3 14" id="KW-1003">Cell membrane</keyword>
<evidence type="ECO:0000313" key="16">
    <source>
        <dbReference type="Proteomes" id="UP000252558"/>
    </source>
</evidence>
<organism evidence="15 16">
    <name type="scientific">Corallincola holothuriorum</name>
    <dbReference type="NCBI Taxonomy" id="2282215"/>
    <lineage>
        <taxon>Bacteria</taxon>
        <taxon>Pseudomonadati</taxon>
        <taxon>Pseudomonadota</taxon>
        <taxon>Gammaproteobacteria</taxon>
        <taxon>Alteromonadales</taxon>
        <taxon>Psychromonadaceae</taxon>
        <taxon>Corallincola</taxon>
    </lineage>
</organism>
<feature type="transmembrane region" description="Helical" evidence="14">
    <location>
        <begin position="139"/>
        <end position="161"/>
    </location>
</feature>
<keyword evidence="7 14" id="KW-1133">Transmembrane helix</keyword>
<comment type="catalytic activity">
    <reaction evidence="14">
        <text>a ubiquinone + n Na(+)(in) + NADH + H(+) = a ubiquinol + n Na(+)(out) + NAD(+)</text>
        <dbReference type="Rhea" id="RHEA:47748"/>
        <dbReference type="Rhea" id="RHEA-COMP:9565"/>
        <dbReference type="Rhea" id="RHEA-COMP:9566"/>
        <dbReference type="ChEBI" id="CHEBI:15378"/>
        <dbReference type="ChEBI" id="CHEBI:16389"/>
        <dbReference type="ChEBI" id="CHEBI:17976"/>
        <dbReference type="ChEBI" id="CHEBI:29101"/>
        <dbReference type="ChEBI" id="CHEBI:57540"/>
        <dbReference type="ChEBI" id="CHEBI:57945"/>
        <dbReference type="EC" id="7.2.1.1"/>
    </reaction>
</comment>
<dbReference type="HAMAP" id="MF_00428">
    <property type="entry name" value="NqrD"/>
    <property type="match status" value="1"/>
</dbReference>
<accession>A0A368NI78</accession>
<keyword evidence="6 14" id="KW-1278">Translocase</keyword>
<dbReference type="AlphaFoldDB" id="A0A368NI78"/>
<dbReference type="NCBIfam" id="NF006777">
    <property type="entry name" value="PRK09292.1"/>
    <property type="match status" value="1"/>
</dbReference>
<dbReference type="PANTHER" id="PTHR30586">
    <property type="entry name" value="ELECTRON TRANSPORT COMPLEX PROTEIN RNFE"/>
    <property type="match status" value="1"/>
</dbReference>
<sequence>MANVKEMKQVLFGPVFANNPIALQVLGVCSALAVTSKLETALIMSLALTAVTAFSNLFVSVIRNHIPSSVRIIVQMTIIASLVIVVDQILKAYAYDVAKQLSVFVGLIITNCIVMGRAEAYAMKSPPLMSFLDGIGNGLGYSFILIAVGGVRELLGSGSLLGFEIMPLINNGGWYQANGLLLLPPSAFFIIGLIIWAIRVFKPEQVEAKD</sequence>
<evidence type="ECO:0000256" key="6">
    <source>
        <dbReference type="ARBA" id="ARBA00022967"/>
    </source>
</evidence>
<dbReference type="InterPro" id="IPR011292">
    <property type="entry name" value="NqrD"/>
</dbReference>
<evidence type="ECO:0000256" key="9">
    <source>
        <dbReference type="ARBA" id="ARBA00023053"/>
    </source>
</evidence>